<evidence type="ECO:0000313" key="5">
    <source>
        <dbReference type="Proteomes" id="UP000321523"/>
    </source>
</evidence>
<evidence type="ECO:0000256" key="2">
    <source>
        <dbReference type="SAM" id="SignalP"/>
    </source>
</evidence>
<dbReference type="Proteomes" id="UP000321523">
    <property type="component" value="Unassembled WGS sequence"/>
</dbReference>
<sequence length="480" mass="51369">MIVKIVRWAWVGFAVALAAAGPAQAAERTVRPDVNLQDAVAAAAEGDVLILQPGIHAGPVRLDKRITLQGMPGAVIQGNGTGSVVTILAAKAAVHGLEVRGSGRDLEAMDAGIFVERTAARAVVAANRIENNLYGVYLHGAPDSVVERNLIIGLRDVRTAEAGNGVSVWNAPGAKVLGNRILYGRDGIFVITSRRNLFQGNWFEGVRFAVHYMYTNDSEVSGNVSIGSHAALAIMFSDRLVIRGNWSVGSRDHGLLFNFANNARIEDNVVFGRLPEASLQVPPEASPAELSAAAGGGADAEDHVPRDESEAGDAEAGTGKCVFIYNANRNVFRGNWFEDCAVGIHFTAGSERNQLSGNAFVSSRTQVKYVGTRSLDWSSGGRGNYWSDNASFDLSGDGIADEAYRPNDIIDRIVWTYPAAKLLLNSPGIQVIRWAQKQFPALTPGGVVDTRPLIRPPTPRPVLPELPAWLSLSFHSAEAD</sequence>
<comment type="caution">
    <text evidence="4">The sequence shown here is derived from an EMBL/GenBank/DDBJ whole genome shotgun (WGS) entry which is preliminary data.</text>
</comment>
<reference evidence="4 5" key="1">
    <citation type="submission" date="2019-07" db="EMBL/GenBank/DDBJ databases">
        <title>Whole genome shotgun sequence of Skermanella aerolata NBRC 106429.</title>
        <authorList>
            <person name="Hosoyama A."/>
            <person name="Uohara A."/>
            <person name="Ohji S."/>
            <person name="Ichikawa N."/>
        </authorList>
    </citation>
    <scope>NUCLEOTIDE SEQUENCE [LARGE SCALE GENOMIC DNA]</scope>
    <source>
        <strain evidence="4 5">NBRC 106429</strain>
    </source>
</reference>
<gene>
    <name evidence="4" type="primary">nosD_2</name>
    <name evidence="4" type="ORF">SAE02_59460</name>
</gene>
<evidence type="ECO:0000256" key="1">
    <source>
        <dbReference type="SAM" id="MobiDB-lite"/>
    </source>
</evidence>
<dbReference type="SUPFAM" id="SSF51126">
    <property type="entry name" value="Pectin lyase-like"/>
    <property type="match status" value="1"/>
</dbReference>
<proteinExistence type="predicted"/>
<dbReference type="AlphaFoldDB" id="A0A512DZ86"/>
<feature type="domain" description="Carbohydrate-binding/sugar hydrolysis" evidence="3">
    <location>
        <begin position="197"/>
        <end position="402"/>
    </location>
</feature>
<dbReference type="InterPro" id="IPR012334">
    <property type="entry name" value="Pectin_lyas_fold"/>
</dbReference>
<accession>A0A512DZ86</accession>
<dbReference type="EMBL" id="BJYZ01000031">
    <property type="protein sequence ID" value="GEO41798.1"/>
    <property type="molecule type" value="Genomic_DNA"/>
</dbReference>
<dbReference type="InterPro" id="IPR007742">
    <property type="entry name" value="NosD_dom"/>
</dbReference>
<feature type="region of interest" description="Disordered" evidence="1">
    <location>
        <begin position="285"/>
        <end position="313"/>
    </location>
</feature>
<evidence type="ECO:0000259" key="3">
    <source>
        <dbReference type="SMART" id="SM00722"/>
    </source>
</evidence>
<name>A0A512DZ86_9PROT</name>
<feature type="compositionally biased region" description="Basic and acidic residues" evidence="1">
    <location>
        <begin position="300"/>
        <end position="309"/>
    </location>
</feature>
<protein>
    <submittedName>
        <fullName evidence="4">Carbohydrate-binding protein</fullName>
    </submittedName>
</protein>
<feature type="chain" id="PRO_5022085691" evidence="2">
    <location>
        <begin position="26"/>
        <end position="480"/>
    </location>
</feature>
<dbReference type="Pfam" id="PF05048">
    <property type="entry name" value="NosD"/>
    <property type="match status" value="1"/>
</dbReference>
<dbReference type="SMART" id="SM00722">
    <property type="entry name" value="CASH"/>
    <property type="match status" value="2"/>
</dbReference>
<dbReference type="NCBIfam" id="TIGR04247">
    <property type="entry name" value="NosD_copper_fam"/>
    <property type="match status" value="1"/>
</dbReference>
<keyword evidence="2" id="KW-0732">Signal</keyword>
<dbReference type="RefSeq" id="WP_044435235.1">
    <property type="nucleotide sequence ID" value="NZ_BJYZ01000031.1"/>
</dbReference>
<keyword evidence="5" id="KW-1185">Reference proteome</keyword>
<dbReference type="InterPro" id="IPR026464">
    <property type="entry name" value="NosD_copper_fam"/>
</dbReference>
<feature type="signal peptide" evidence="2">
    <location>
        <begin position="1"/>
        <end position="25"/>
    </location>
</feature>
<dbReference type="SMART" id="SM00710">
    <property type="entry name" value="PbH1"/>
    <property type="match status" value="7"/>
</dbReference>
<dbReference type="InterPro" id="IPR006626">
    <property type="entry name" value="PbH1"/>
</dbReference>
<feature type="domain" description="Carbohydrate-binding/sugar hydrolysis" evidence="3">
    <location>
        <begin position="43"/>
        <end position="191"/>
    </location>
</feature>
<dbReference type="Gene3D" id="2.160.20.10">
    <property type="entry name" value="Single-stranded right-handed beta-helix, Pectin lyase-like"/>
    <property type="match status" value="1"/>
</dbReference>
<dbReference type="InterPro" id="IPR011050">
    <property type="entry name" value="Pectin_lyase_fold/virulence"/>
</dbReference>
<dbReference type="InterPro" id="IPR006633">
    <property type="entry name" value="Carb-bd_sugar_hydrolysis-dom"/>
</dbReference>
<evidence type="ECO:0000313" key="4">
    <source>
        <dbReference type="EMBL" id="GEO41798.1"/>
    </source>
</evidence>
<organism evidence="4 5">
    <name type="scientific">Skermanella aerolata</name>
    <dbReference type="NCBI Taxonomy" id="393310"/>
    <lineage>
        <taxon>Bacteria</taxon>
        <taxon>Pseudomonadati</taxon>
        <taxon>Pseudomonadota</taxon>
        <taxon>Alphaproteobacteria</taxon>
        <taxon>Rhodospirillales</taxon>
        <taxon>Azospirillaceae</taxon>
        <taxon>Skermanella</taxon>
    </lineage>
</organism>
<dbReference type="OrthoDB" id="9767990at2"/>